<evidence type="ECO:0000256" key="1">
    <source>
        <dbReference type="ARBA" id="ARBA00004442"/>
    </source>
</evidence>
<evidence type="ECO:0000313" key="8">
    <source>
        <dbReference type="EMBL" id="MDO5970410.1"/>
    </source>
</evidence>
<keyword evidence="3" id="KW-0732">Signal</keyword>
<dbReference type="Pfam" id="PF07980">
    <property type="entry name" value="SusD_RagB"/>
    <property type="match status" value="1"/>
</dbReference>
<sequence length="475" mass="54055">MRLKHKKIVPYRWCFTLVVRRYNLLCLIILVGCLTACTDFVEVDLPKNLISGESIYKDASTADSAVRAVYYQMRASGLVSGDGINVSMGLYTDELDYYLLDRGEALENYQNHTVRSDDLIVADLWNSAYAQIYTVNEIITNVENSLGLTLEDKNQFKGEALFVRSYLHLLLVELFGDIPYVTETDYLVNRNVKRTQRALVCSYIIRDLNLAVDLLPDEDISGERIRPYVAVAEAVLARAYLYSQQWDLAEEMADRVITKFGTLEPDLNKVFLKEASGTIWQFKPNADGNNTSEGERFIFVIGPPSNVALSNLLFEAFESDDLRQSSWIKEVSNATNTETWYHAFKYKERGNTDSSVEYSVQLRLAEQYLIRAESRARLDDTSGAQADINAVRNRAGLDNTTAVTLDELLDAILQERRVELFTEQGHRWFDLKRMGKAAEILAPIKPNWKDTHVLLPLPDLELTLNPNLLPQNEGY</sequence>
<gene>
    <name evidence="8" type="ORF">Q4Q35_11400</name>
</gene>
<name>A0ABT8WBC0_9FLAO</name>
<evidence type="ECO:0000256" key="3">
    <source>
        <dbReference type="ARBA" id="ARBA00022729"/>
    </source>
</evidence>
<evidence type="ECO:0000259" key="7">
    <source>
        <dbReference type="Pfam" id="PF14322"/>
    </source>
</evidence>
<evidence type="ECO:0000313" key="9">
    <source>
        <dbReference type="Proteomes" id="UP001176883"/>
    </source>
</evidence>
<comment type="caution">
    <text evidence="8">The sequence shown here is derived from an EMBL/GenBank/DDBJ whole genome shotgun (WGS) entry which is preliminary data.</text>
</comment>
<dbReference type="InterPro" id="IPR011990">
    <property type="entry name" value="TPR-like_helical_dom_sf"/>
</dbReference>
<evidence type="ECO:0000256" key="5">
    <source>
        <dbReference type="ARBA" id="ARBA00023237"/>
    </source>
</evidence>
<dbReference type="EMBL" id="JAUOEK010000120">
    <property type="protein sequence ID" value="MDO5970410.1"/>
    <property type="molecule type" value="Genomic_DNA"/>
</dbReference>
<dbReference type="InterPro" id="IPR012944">
    <property type="entry name" value="SusD_RagB_dom"/>
</dbReference>
<dbReference type="Proteomes" id="UP001176883">
    <property type="component" value="Unassembled WGS sequence"/>
</dbReference>
<protein>
    <submittedName>
        <fullName evidence="8">RagB/SusD family nutrient uptake outer membrane protein</fullName>
    </submittedName>
</protein>
<dbReference type="InterPro" id="IPR033985">
    <property type="entry name" value="SusD-like_N"/>
</dbReference>
<accession>A0ABT8WBC0</accession>
<dbReference type="Gene3D" id="1.25.40.390">
    <property type="match status" value="1"/>
</dbReference>
<reference evidence="8" key="1">
    <citation type="submission" date="2023-07" db="EMBL/GenBank/DDBJ databases">
        <title>Two novel species in the genus Flavivirga.</title>
        <authorList>
            <person name="Kwon K."/>
        </authorList>
    </citation>
    <scope>NUCLEOTIDE SEQUENCE</scope>
    <source>
        <strain evidence="8">KCTC 52353</strain>
    </source>
</reference>
<dbReference type="Pfam" id="PF14322">
    <property type="entry name" value="SusD-like_3"/>
    <property type="match status" value="1"/>
</dbReference>
<organism evidence="8 9">
    <name type="scientific">Flavivirga aquimarina</name>
    <dbReference type="NCBI Taxonomy" id="2027862"/>
    <lineage>
        <taxon>Bacteria</taxon>
        <taxon>Pseudomonadati</taxon>
        <taxon>Bacteroidota</taxon>
        <taxon>Flavobacteriia</taxon>
        <taxon>Flavobacteriales</taxon>
        <taxon>Flavobacteriaceae</taxon>
        <taxon>Flavivirga</taxon>
    </lineage>
</organism>
<evidence type="ECO:0000256" key="2">
    <source>
        <dbReference type="ARBA" id="ARBA00006275"/>
    </source>
</evidence>
<keyword evidence="9" id="KW-1185">Reference proteome</keyword>
<keyword evidence="5" id="KW-0998">Cell outer membrane</keyword>
<evidence type="ECO:0000259" key="6">
    <source>
        <dbReference type="Pfam" id="PF07980"/>
    </source>
</evidence>
<evidence type="ECO:0000256" key="4">
    <source>
        <dbReference type="ARBA" id="ARBA00023136"/>
    </source>
</evidence>
<dbReference type="PROSITE" id="PS51257">
    <property type="entry name" value="PROKAR_LIPOPROTEIN"/>
    <property type="match status" value="1"/>
</dbReference>
<dbReference type="RefSeq" id="WP_303278100.1">
    <property type="nucleotide sequence ID" value="NZ_JAUOEK010000120.1"/>
</dbReference>
<keyword evidence="4" id="KW-0472">Membrane</keyword>
<feature type="domain" description="SusD-like N-terminal" evidence="7">
    <location>
        <begin position="110"/>
        <end position="241"/>
    </location>
</feature>
<comment type="similarity">
    <text evidence="2">Belongs to the SusD family.</text>
</comment>
<dbReference type="SUPFAM" id="SSF48452">
    <property type="entry name" value="TPR-like"/>
    <property type="match status" value="1"/>
</dbReference>
<dbReference type="CDD" id="cd08977">
    <property type="entry name" value="SusD"/>
    <property type="match status" value="1"/>
</dbReference>
<proteinExistence type="inferred from homology"/>
<feature type="domain" description="RagB/SusD" evidence="6">
    <location>
        <begin position="332"/>
        <end position="475"/>
    </location>
</feature>
<comment type="subcellular location">
    <subcellularLocation>
        <location evidence="1">Cell outer membrane</location>
    </subcellularLocation>
</comment>